<dbReference type="Proteomes" id="UP000637632">
    <property type="component" value="Unassembled WGS sequence"/>
</dbReference>
<keyword evidence="2" id="KW-0472">Membrane</keyword>
<dbReference type="Gene3D" id="2.40.30.170">
    <property type="match status" value="1"/>
</dbReference>
<sequence>MNPTIKKIVLLVTVVAIAITAYVVYQRRNGADPSDSVVSGNGRIEATEIDVATKLGGRVQEILVAEGEFVKAGQLLARMQIDSLQAQRDEAVARQQQAEYAVKGAEAQVALRESDLQATQALVVQRESELDAAQRRLARSETLFKEGASSGQELDDDRARVNSAAAALAATKAQVRAANAAVTAAVTQVTGAQSSVRAAAATTARIDVELADSELKAPRAGRVQYRVAQPGEILGGGGKVLNLVDLSDVYMTFFVPESVAGKVALGSEVRIVLDAAPQFVIPAKVSFVASTAQFTPKTVETASERQKLMFRVKARIDRDLLLKYLQQVKTGLPGVAWIKPDTQAAWPASLNLKALP</sequence>
<evidence type="ECO:0000313" key="3">
    <source>
        <dbReference type="EMBL" id="MBC3812647.1"/>
    </source>
</evidence>
<dbReference type="Gene3D" id="2.40.50.100">
    <property type="match status" value="1"/>
</dbReference>
<evidence type="ECO:0000256" key="2">
    <source>
        <dbReference type="SAM" id="Phobius"/>
    </source>
</evidence>
<dbReference type="SUPFAM" id="SSF111369">
    <property type="entry name" value="HlyD-like secretion proteins"/>
    <property type="match status" value="2"/>
</dbReference>
<dbReference type="EMBL" id="JACOFT010000005">
    <property type="protein sequence ID" value="MBC3812647.1"/>
    <property type="molecule type" value="Genomic_DNA"/>
</dbReference>
<dbReference type="Gene3D" id="1.10.287.470">
    <property type="entry name" value="Helix hairpin bin"/>
    <property type="match status" value="1"/>
</dbReference>
<feature type="transmembrane region" description="Helical" evidence="2">
    <location>
        <begin position="7"/>
        <end position="25"/>
    </location>
</feature>
<keyword evidence="2" id="KW-1133">Transmembrane helix</keyword>
<evidence type="ECO:0000256" key="1">
    <source>
        <dbReference type="SAM" id="Coils"/>
    </source>
</evidence>
<accession>A0ABR6XIB5</accession>
<keyword evidence="4" id="KW-1185">Reference proteome</keyword>
<organism evidence="3 4">
    <name type="scientific">Undibacterium aquatile</name>
    <dbReference type="NCBI Taxonomy" id="1537398"/>
    <lineage>
        <taxon>Bacteria</taxon>
        <taxon>Pseudomonadati</taxon>
        <taxon>Pseudomonadota</taxon>
        <taxon>Betaproteobacteria</taxon>
        <taxon>Burkholderiales</taxon>
        <taxon>Oxalobacteraceae</taxon>
        <taxon>Undibacterium</taxon>
    </lineage>
</organism>
<dbReference type="RefSeq" id="WP_190480498.1">
    <property type="nucleotide sequence ID" value="NZ_JACOFT010000005.1"/>
</dbReference>
<dbReference type="PANTHER" id="PTHR30438:SF2">
    <property type="entry name" value="MEMBRANE PROTEIN"/>
    <property type="match status" value="1"/>
</dbReference>
<reference evidence="3 4" key="1">
    <citation type="submission" date="2020-08" db="EMBL/GenBank/DDBJ databases">
        <title>Novel species isolated from subtropical streams in China.</title>
        <authorList>
            <person name="Lu H."/>
        </authorList>
    </citation>
    <scope>NUCLEOTIDE SEQUENCE [LARGE SCALE GENOMIC DNA]</scope>
    <source>
        <strain evidence="3 4">CCTCC AB 2015119</strain>
    </source>
</reference>
<dbReference type="PRINTS" id="PR01490">
    <property type="entry name" value="RTXTOXIND"/>
</dbReference>
<comment type="caution">
    <text evidence="3">The sequence shown here is derived from an EMBL/GenBank/DDBJ whole genome shotgun (WGS) entry which is preliminary data.</text>
</comment>
<evidence type="ECO:0000313" key="4">
    <source>
        <dbReference type="Proteomes" id="UP000637632"/>
    </source>
</evidence>
<name>A0ABR6XIB5_9BURK</name>
<gene>
    <name evidence="3" type="ORF">H8K26_14455</name>
</gene>
<dbReference type="PANTHER" id="PTHR30438">
    <property type="entry name" value="36 KDA ANTIGEN-RELATED"/>
    <property type="match status" value="1"/>
</dbReference>
<feature type="coiled-coil region" evidence="1">
    <location>
        <begin position="81"/>
        <end position="136"/>
    </location>
</feature>
<keyword evidence="2" id="KW-0812">Transmembrane</keyword>
<proteinExistence type="predicted"/>
<protein>
    <submittedName>
        <fullName evidence="3">Efflux RND transporter periplasmic adaptor subunit</fullName>
    </submittedName>
</protein>
<keyword evidence="1" id="KW-0175">Coiled coil</keyword>